<gene>
    <name evidence="1" type="ORF">RFULGI_LOCUS2440</name>
</gene>
<sequence length="48" mass="5483">MCDDSCLIRTHVHLSSLIIIIMKEVKHTTLMLALATIYNQNRTSLLNI</sequence>
<evidence type="ECO:0000313" key="1">
    <source>
        <dbReference type="EMBL" id="CAG8501091.1"/>
    </source>
</evidence>
<comment type="caution">
    <text evidence="1">The sequence shown here is derived from an EMBL/GenBank/DDBJ whole genome shotgun (WGS) entry which is preliminary data.</text>
</comment>
<organism evidence="1 2">
    <name type="scientific">Racocetra fulgida</name>
    <dbReference type="NCBI Taxonomy" id="60492"/>
    <lineage>
        <taxon>Eukaryota</taxon>
        <taxon>Fungi</taxon>
        <taxon>Fungi incertae sedis</taxon>
        <taxon>Mucoromycota</taxon>
        <taxon>Glomeromycotina</taxon>
        <taxon>Glomeromycetes</taxon>
        <taxon>Diversisporales</taxon>
        <taxon>Gigasporaceae</taxon>
        <taxon>Racocetra</taxon>
    </lineage>
</organism>
<dbReference type="AlphaFoldDB" id="A0A9N8ZMQ1"/>
<proteinExistence type="predicted"/>
<name>A0A9N8ZMQ1_9GLOM</name>
<keyword evidence="2" id="KW-1185">Reference proteome</keyword>
<dbReference type="Proteomes" id="UP000789396">
    <property type="component" value="Unassembled WGS sequence"/>
</dbReference>
<reference evidence="1" key="1">
    <citation type="submission" date="2021-06" db="EMBL/GenBank/DDBJ databases">
        <authorList>
            <person name="Kallberg Y."/>
            <person name="Tangrot J."/>
            <person name="Rosling A."/>
        </authorList>
    </citation>
    <scope>NUCLEOTIDE SEQUENCE</scope>
    <source>
        <strain evidence="1">IN212</strain>
    </source>
</reference>
<evidence type="ECO:0000313" key="2">
    <source>
        <dbReference type="Proteomes" id="UP000789396"/>
    </source>
</evidence>
<dbReference type="EMBL" id="CAJVPZ010001847">
    <property type="protein sequence ID" value="CAG8501091.1"/>
    <property type="molecule type" value="Genomic_DNA"/>
</dbReference>
<accession>A0A9N8ZMQ1</accession>
<protein>
    <submittedName>
        <fullName evidence="1">1782_t:CDS:1</fullName>
    </submittedName>
</protein>